<proteinExistence type="predicted"/>
<protein>
    <recommendedName>
        <fullName evidence="3">DUF2283 domain-containing protein</fullName>
    </recommendedName>
</protein>
<dbReference type="Proteomes" id="UP000217720">
    <property type="component" value="Unassembled WGS sequence"/>
</dbReference>
<reference evidence="1 2" key="1">
    <citation type="journal article" date="2017" name="Elife">
        <title>Extensive horizontal gene transfer in cheese-associated bacteria.</title>
        <authorList>
            <person name="Bonham K.S."/>
            <person name="Wolfe B.E."/>
            <person name="Dutton R.J."/>
        </authorList>
    </citation>
    <scope>NUCLEOTIDE SEQUENCE [LARGE SCALE GENOMIC DNA]</scope>
    <source>
        <strain evidence="1 2">900_6</strain>
    </source>
</reference>
<comment type="caution">
    <text evidence="1">The sequence shown here is derived from an EMBL/GenBank/DDBJ whole genome shotgun (WGS) entry which is preliminary data.</text>
</comment>
<dbReference type="Pfam" id="PF10049">
    <property type="entry name" value="DUF2283"/>
    <property type="match status" value="1"/>
</dbReference>
<sequence length="134" mass="15084">MNFDYTLDPDNQISYFSMGETDFQNRPVITLHSVSRNDPQVNVDFIEDGKFIGIEILAYEKYFSEDMLHKLTGGTAGNVTLLFLNDRLYFGEAESGSVEKEILLRSTLSDLEACCIFSDQGTLVAVELPEAVHF</sequence>
<dbReference type="AlphaFoldDB" id="A0A2A3ZBC5"/>
<accession>A0A2A3ZBC5</accession>
<name>A0A2A3ZBC5_BREAU</name>
<gene>
    <name evidence="1" type="ORF">CIK62_16525</name>
</gene>
<organism evidence="1 2">
    <name type="scientific">Brevibacterium aurantiacum</name>
    <dbReference type="NCBI Taxonomy" id="273384"/>
    <lineage>
        <taxon>Bacteria</taxon>
        <taxon>Bacillati</taxon>
        <taxon>Actinomycetota</taxon>
        <taxon>Actinomycetes</taxon>
        <taxon>Micrococcales</taxon>
        <taxon>Brevibacteriaceae</taxon>
        <taxon>Brevibacterium</taxon>
    </lineage>
</organism>
<dbReference type="RefSeq" id="WP_096161156.1">
    <property type="nucleotide sequence ID" value="NZ_NRGO01000026.1"/>
</dbReference>
<evidence type="ECO:0000313" key="1">
    <source>
        <dbReference type="EMBL" id="PCC48807.1"/>
    </source>
</evidence>
<dbReference type="InterPro" id="IPR019270">
    <property type="entry name" value="DUF2283"/>
</dbReference>
<evidence type="ECO:0008006" key="3">
    <source>
        <dbReference type="Google" id="ProtNLM"/>
    </source>
</evidence>
<evidence type="ECO:0000313" key="2">
    <source>
        <dbReference type="Proteomes" id="UP000217720"/>
    </source>
</evidence>
<dbReference type="EMBL" id="NRGO01000026">
    <property type="protein sequence ID" value="PCC48807.1"/>
    <property type="molecule type" value="Genomic_DNA"/>
</dbReference>